<evidence type="ECO:0000313" key="2">
    <source>
        <dbReference type="EMBL" id="PVY40853.1"/>
    </source>
</evidence>
<name>A0A2U1AWT0_9BACT</name>
<dbReference type="OrthoDB" id="9805913at2"/>
<proteinExistence type="predicted"/>
<organism evidence="2 3">
    <name type="scientific">Pontibacter virosus</name>
    <dbReference type="NCBI Taxonomy" id="1765052"/>
    <lineage>
        <taxon>Bacteria</taxon>
        <taxon>Pseudomonadati</taxon>
        <taxon>Bacteroidota</taxon>
        <taxon>Cytophagia</taxon>
        <taxon>Cytophagales</taxon>
        <taxon>Hymenobacteraceae</taxon>
        <taxon>Pontibacter</taxon>
    </lineage>
</organism>
<reference evidence="2 3" key="1">
    <citation type="submission" date="2018-04" db="EMBL/GenBank/DDBJ databases">
        <title>Genomic Encyclopedia of Type Strains, Phase IV (KMG-IV): sequencing the most valuable type-strain genomes for metagenomic binning, comparative biology and taxonomic classification.</title>
        <authorList>
            <person name="Goeker M."/>
        </authorList>
    </citation>
    <scope>NUCLEOTIDE SEQUENCE [LARGE SCALE GENOMIC DNA]</scope>
    <source>
        <strain evidence="2 3">DSM 100231</strain>
    </source>
</reference>
<evidence type="ECO:0000313" key="3">
    <source>
        <dbReference type="Proteomes" id="UP000245466"/>
    </source>
</evidence>
<gene>
    <name evidence="2" type="ORF">C8E01_106195</name>
</gene>
<feature type="region of interest" description="Disordered" evidence="1">
    <location>
        <begin position="104"/>
        <end position="139"/>
    </location>
</feature>
<dbReference type="RefSeq" id="WP_116543584.1">
    <property type="nucleotide sequence ID" value="NZ_QEKI01000006.1"/>
</dbReference>
<comment type="caution">
    <text evidence="2">The sequence shown here is derived from an EMBL/GenBank/DDBJ whole genome shotgun (WGS) entry which is preliminary data.</text>
</comment>
<protein>
    <submittedName>
        <fullName evidence="2">Uncharacterized protein</fullName>
    </submittedName>
</protein>
<accession>A0A2U1AWT0</accession>
<dbReference type="Proteomes" id="UP000245466">
    <property type="component" value="Unassembled WGS sequence"/>
</dbReference>
<dbReference type="AlphaFoldDB" id="A0A2U1AWT0"/>
<keyword evidence="3" id="KW-1185">Reference proteome</keyword>
<evidence type="ECO:0000256" key="1">
    <source>
        <dbReference type="SAM" id="MobiDB-lite"/>
    </source>
</evidence>
<dbReference type="EMBL" id="QEKI01000006">
    <property type="protein sequence ID" value="PVY40853.1"/>
    <property type="molecule type" value="Genomic_DNA"/>
</dbReference>
<sequence>MNRCLYCYQPLPGGEVDFHQRCSKKLFDQATPPFLPYTEEQMEELARQTIRSQIAVTGVQPQANRGVYTSYCLGHGGNRTGQEVDQAHGHDPSVAATANQRFYLGVDRPFEDQEGSDNADHHGNRRRQGVKILQPDTRP</sequence>